<evidence type="ECO:0000256" key="8">
    <source>
        <dbReference type="ARBA" id="ARBA00022884"/>
    </source>
</evidence>
<evidence type="ECO:0000256" key="3">
    <source>
        <dbReference type="ARBA" id="ARBA00022490"/>
    </source>
</evidence>
<reference evidence="22" key="1">
    <citation type="submission" date="2016-01" db="EMBL/GenBank/DDBJ databases">
        <authorList>
            <person name="Mitreva M."/>
            <person name="Pepin K.H."/>
            <person name="Mihindukulasuriya K.A."/>
            <person name="Fulton R."/>
            <person name="Fronick C."/>
            <person name="O'Laughlin M."/>
            <person name="Miner T."/>
            <person name="Herter B."/>
            <person name="Rosa B.A."/>
            <person name="Cordes M."/>
            <person name="Tomlinson C."/>
            <person name="Wollam A."/>
            <person name="Palsikar V.B."/>
            <person name="Mardis E.R."/>
            <person name="Wilson R.K."/>
        </authorList>
    </citation>
    <scope>NUCLEOTIDE SEQUENCE [LARGE SCALE GENOMIC DNA]</scope>
    <source>
        <strain evidence="22">KA00274</strain>
    </source>
</reference>
<comment type="catalytic activity">
    <reaction evidence="11 19">
        <text>[ThiS sulfur-carrier protein]-C-terminal Gly-Gly-AMP + S-sulfanyl-L-cysteinyl-[cysteine desulfurase] + AH2 = [ThiS sulfur-carrier protein]-C-terminal-Gly-aminoethanethioate + L-cysteinyl-[cysteine desulfurase] + A + AMP + 2 H(+)</text>
        <dbReference type="Rhea" id="RHEA:43340"/>
        <dbReference type="Rhea" id="RHEA-COMP:12157"/>
        <dbReference type="Rhea" id="RHEA-COMP:12158"/>
        <dbReference type="Rhea" id="RHEA-COMP:12910"/>
        <dbReference type="Rhea" id="RHEA-COMP:19908"/>
        <dbReference type="ChEBI" id="CHEBI:13193"/>
        <dbReference type="ChEBI" id="CHEBI:15378"/>
        <dbReference type="ChEBI" id="CHEBI:17499"/>
        <dbReference type="ChEBI" id="CHEBI:29950"/>
        <dbReference type="ChEBI" id="CHEBI:61963"/>
        <dbReference type="ChEBI" id="CHEBI:90618"/>
        <dbReference type="ChEBI" id="CHEBI:232372"/>
        <dbReference type="ChEBI" id="CHEBI:456215"/>
    </reaction>
</comment>
<keyword evidence="22" id="KW-1185">Reference proteome</keyword>
<evidence type="ECO:0000256" key="12">
    <source>
        <dbReference type="ARBA" id="ARBA00058382"/>
    </source>
</evidence>
<dbReference type="CDD" id="cd11716">
    <property type="entry name" value="THUMP_ThiI"/>
    <property type="match status" value="1"/>
</dbReference>
<dbReference type="GO" id="GO:0009229">
    <property type="term" value="P:thiamine diphosphate biosynthetic process"/>
    <property type="evidence" value="ECO:0007669"/>
    <property type="project" value="UniProtKB-UniRule"/>
</dbReference>
<evidence type="ECO:0000256" key="14">
    <source>
        <dbReference type="ARBA" id="ARBA00066827"/>
    </source>
</evidence>
<evidence type="ECO:0000256" key="5">
    <source>
        <dbReference type="ARBA" id="ARBA00022679"/>
    </source>
</evidence>
<evidence type="ECO:0000313" key="22">
    <source>
        <dbReference type="Proteomes" id="UP000070080"/>
    </source>
</evidence>
<dbReference type="PROSITE" id="PS51165">
    <property type="entry name" value="THUMP"/>
    <property type="match status" value="1"/>
</dbReference>
<evidence type="ECO:0000256" key="7">
    <source>
        <dbReference type="ARBA" id="ARBA00022840"/>
    </source>
</evidence>
<evidence type="ECO:0000259" key="20">
    <source>
        <dbReference type="PROSITE" id="PS51165"/>
    </source>
</evidence>
<comment type="function">
    <text evidence="12 19">Catalyzes the ATP-dependent transfer of a sulfur to tRNA to produce 4-thiouridine in position 8 of tRNAs, which functions as a near-UV photosensor. Also catalyzes the transfer of sulfur to the sulfur carrier protein ThiS, forming ThiS-thiocarboxylate. This is a step in the synthesis of thiazole, in the thiamine biosynthesis pathway. The sulfur is donated as persulfide by IscS.</text>
</comment>
<protein>
    <recommendedName>
        <fullName evidence="15 19">Probable tRNA sulfurtransferase</fullName>
        <ecNumber evidence="14 19">2.8.1.4</ecNumber>
    </recommendedName>
    <alternativeName>
        <fullName evidence="16 19">Sulfur carrier protein ThiS sulfurtransferase</fullName>
    </alternativeName>
    <alternativeName>
        <fullName evidence="17 19">Thiamine biosynthesis protein ThiI</fullName>
    </alternativeName>
    <alternativeName>
        <fullName evidence="18 19">tRNA 4-thiouridine synthase</fullName>
    </alternativeName>
</protein>
<dbReference type="UniPathway" id="UPA00060"/>
<dbReference type="GO" id="GO:0005829">
    <property type="term" value="C:cytosol"/>
    <property type="evidence" value="ECO:0007669"/>
    <property type="project" value="TreeGrafter"/>
</dbReference>
<feature type="binding site" evidence="19">
    <location>
        <begin position="198"/>
        <end position="199"/>
    </location>
    <ligand>
        <name>ATP</name>
        <dbReference type="ChEBI" id="CHEBI:30616"/>
    </ligand>
</feature>
<dbReference type="GO" id="GO:0005524">
    <property type="term" value="F:ATP binding"/>
    <property type="evidence" value="ECO:0007669"/>
    <property type="project" value="UniProtKB-UniRule"/>
</dbReference>
<dbReference type="InterPro" id="IPR004114">
    <property type="entry name" value="THUMP_dom"/>
</dbReference>
<dbReference type="SUPFAM" id="SSF52402">
    <property type="entry name" value="Adenine nucleotide alpha hydrolases-like"/>
    <property type="match status" value="1"/>
</dbReference>
<dbReference type="SUPFAM" id="SSF143437">
    <property type="entry name" value="THUMP domain-like"/>
    <property type="match status" value="1"/>
</dbReference>
<evidence type="ECO:0000256" key="13">
    <source>
        <dbReference type="ARBA" id="ARBA00061472"/>
    </source>
</evidence>
<keyword evidence="7 19" id="KW-0067">ATP-binding</keyword>
<comment type="pathway">
    <text evidence="2 19">Cofactor biosynthesis; thiamine diphosphate biosynthesis.</text>
</comment>
<comment type="caution">
    <text evidence="21">The sequence shown here is derived from an EMBL/GenBank/DDBJ whole genome shotgun (WGS) entry which is preliminary data.</text>
</comment>
<evidence type="ECO:0000256" key="11">
    <source>
        <dbReference type="ARBA" id="ARBA00052330"/>
    </source>
</evidence>
<dbReference type="Gene3D" id="3.30.2130.30">
    <property type="match status" value="1"/>
</dbReference>
<dbReference type="Pfam" id="PF22025">
    <property type="entry name" value="ThiI_fer"/>
    <property type="match status" value="1"/>
</dbReference>
<feature type="binding site" evidence="19">
    <location>
        <position position="302"/>
    </location>
    <ligand>
        <name>ATP</name>
        <dbReference type="ChEBI" id="CHEBI:30616"/>
    </ligand>
</feature>
<evidence type="ECO:0000256" key="18">
    <source>
        <dbReference type="ARBA" id="ARBA00080570"/>
    </source>
</evidence>
<evidence type="ECO:0000256" key="4">
    <source>
        <dbReference type="ARBA" id="ARBA00022555"/>
    </source>
</evidence>
<dbReference type="Gene3D" id="3.40.50.620">
    <property type="entry name" value="HUPs"/>
    <property type="match status" value="1"/>
</dbReference>
<dbReference type="InterPro" id="IPR020536">
    <property type="entry name" value="ThiI_AANH"/>
</dbReference>
<keyword evidence="8 19" id="KW-0694">RNA-binding</keyword>
<dbReference type="SMART" id="SM00981">
    <property type="entry name" value="THUMP"/>
    <property type="match status" value="1"/>
</dbReference>
<dbReference type="GO" id="GO:0000049">
    <property type="term" value="F:tRNA binding"/>
    <property type="evidence" value="ECO:0007669"/>
    <property type="project" value="UniProtKB-UniRule"/>
</dbReference>
<dbReference type="GO" id="GO:0140741">
    <property type="term" value="F:tRNA-uracil-4 sulfurtransferase activity"/>
    <property type="evidence" value="ECO:0007669"/>
    <property type="project" value="UniProtKB-EC"/>
</dbReference>
<evidence type="ECO:0000256" key="19">
    <source>
        <dbReference type="HAMAP-Rule" id="MF_00021"/>
    </source>
</evidence>
<evidence type="ECO:0000256" key="1">
    <source>
        <dbReference type="ARBA" id="ARBA00004496"/>
    </source>
</evidence>
<dbReference type="InterPro" id="IPR049961">
    <property type="entry name" value="ThiI_N"/>
</dbReference>
<evidence type="ECO:0000256" key="16">
    <source>
        <dbReference type="ARBA" id="ARBA00075337"/>
    </source>
</evidence>
<dbReference type="OrthoDB" id="9773948at2"/>
<dbReference type="HAMAP" id="MF_00021">
    <property type="entry name" value="ThiI"/>
    <property type="match status" value="1"/>
</dbReference>
<comment type="catalytic activity">
    <reaction evidence="10 19">
        <text>[ThiI sulfur-carrier protein]-S-sulfanyl-L-cysteine + a uridine in tRNA + 2 reduced [2Fe-2S]-[ferredoxin] + ATP + H(+) = [ThiI sulfur-carrier protein]-L-cysteine + a 4-thiouridine in tRNA + 2 oxidized [2Fe-2S]-[ferredoxin] + AMP + diphosphate</text>
        <dbReference type="Rhea" id="RHEA:24176"/>
        <dbReference type="Rhea" id="RHEA-COMP:10000"/>
        <dbReference type="Rhea" id="RHEA-COMP:10001"/>
        <dbReference type="Rhea" id="RHEA-COMP:13337"/>
        <dbReference type="Rhea" id="RHEA-COMP:13338"/>
        <dbReference type="Rhea" id="RHEA-COMP:13339"/>
        <dbReference type="Rhea" id="RHEA-COMP:13340"/>
        <dbReference type="ChEBI" id="CHEBI:15378"/>
        <dbReference type="ChEBI" id="CHEBI:29950"/>
        <dbReference type="ChEBI" id="CHEBI:30616"/>
        <dbReference type="ChEBI" id="CHEBI:33019"/>
        <dbReference type="ChEBI" id="CHEBI:33737"/>
        <dbReference type="ChEBI" id="CHEBI:33738"/>
        <dbReference type="ChEBI" id="CHEBI:61963"/>
        <dbReference type="ChEBI" id="CHEBI:65315"/>
        <dbReference type="ChEBI" id="CHEBI:136798"/>
        <dbReference type="ChEBI" id="CHEBI:456215"/>
        <dbReference type="EC" id="2.8.1.4"/>
    </reaction>
</comment>
<evidence type="ECO:0000256" key="6">
    <source>
        <dbReference type="ARBA" id="ARBA00022741"/>
    </source>
</evidence>
<evidence type="ECO:0000256" key="10">
    <source>
        <dbReference type="ARBA" id="ARBA00050570"/>
    </source>
</evidence>
<dbReference type="InterPro" id="IPR049962">
    <property type="entry name" value="THUMP_ThiI"/>
</dbReference>
<dbReference type="EMBL" id="LSCV01000031">
    <property type="protein sequence ID" value="KXB40085.1"/>
    <property type="molecule type" value="Genomic_DNA"/>
</dbReference>
<organism evidence="21 22">
    <name type="scientific">Amygdalobacter nucleatus</name>
    <dbReference type="NCBI Taxonomy" id="3029274"/>
    <lineage>
        <taxon>Bacteria</taxon>
        <taxon>Bacillati</taxon>
        <taxon>Bacillota</taxon>
        <taxon>Clostridia</taxon>
        <taxon>Eubacteriales</taxon>
        <taxon>Oscillospiraceae</taxon>
        <taxon>Amygdalobacter</taxon>
    </lineage>
</organism>
<keyword evidence="3 19" id="KW-0963">Cytoplasm</keyword>
<dbReference type="Pfam" id="PF02926">
    <property type="entry name" value="THUMP"/>
    <property type="match status" value="1"/>
</dbReference>
<dbReference type="PATRIC" id="fig|1497955.3.peg.866"/>
<dbReference type="InterPro" id="IPR003720">
    <property type="entry name" value="tRNA_STrfase"/>
</dbReference>
<dbReference type="RefSeq" id="WP_066714258.1">
    <property type="nucleotide sequence ID" value="NZ_CP118869.1"/>
</dbReference>
<feature type="binding site" evidence="19">
    <location>
        <position position="280"/>
    </location>
    <ligand>
        <name>ATP</name>
        <dbReference type="ChEBI" id="CHEBI:30616"/>
    </ligand>
</feature>
<proteinExistence type="inferred from homology"/>
<dbReference type="GO" id="GO:0009228">
    <property type="term" value="P:thiamine biosynthetic process"/>
    <property type="evidence" value="ECO:0007669"/>
    <property type="project" value="UniProtKB-KW"/>
</dbReference>
<keyword evidence="6 19" id="KW-0547">Nucleotide-binding</keyword>
<gene>
    <name evidence="19" type="primary">thiI</name>
    <name evidence="21" type="ORF">HMPREF1872_00895</name>
</gene>
<keyword evidence="4 19" id="KW-0820">tRNA-binding</keyword>
<evidence type="ECO:0000256" key="17">
    <source>
        <dbReference type="ARBA" id="ARBA00077849"/>
    </source>
</evidence>
<dbReference type="FunFam" id="3.40.50.620:FF:000053">
    <property type="entry name" value="Probable tRNA sulfurtransferase"/>
    <property type="match status" value="1"/>
</dbReference>
<dbReference type="STRING" id="1497955.HMPREF1872_00895"/>
<feature type="binding site" evidence="19">
    <location>
        <position position="311"/>
    </location>
    <ligand>
        <name>ATP</name>
        <dbReference type="ChEBI" id="CHEBI:30616"/>
    </ligand>
</feature>
<dbReference type="GO" id="GO:0002937">
    <property type="term" value="P:tRNA 4-thiouridine biosynthesis"/>
    <property type="evidence" value="ECO:0007669"/>
    <property type="project" value="TreeGrafter"/>
</dbReference>
<name>A0A133YA91_9FIRM</name>
<sequence>MNLDSCKQALMLRFGEIALKGLNRHKFEERLIHNLALKLKQYGSFQVTLSQSRIWIEPDLFTKNYSVAEIKVLLKQAEKVACSTFGIVSVSPVYSFTGEYADLLPVADELVQQHLNQGERTFKVVCKRGEKSFPMTSMEVMEQLGGDLLQKHPELKVDLHTPDFVVYVEIRKQFIVYSQIKQAVRGLPTSSSSRGLCLLSGGIDSPVAAYMMASRGMELEAIYFHTFPYTSDLAKQKVIDLAKIVSQYSGRVILHVVDFTEINLELNEKCEKDMITIVMRRMMMRIAEALAKKRDCKALITGESLGQVASQTTEAINATDEVAHMPIFRPLIGLDKEDTIKIARKIGTFETSIQPYDDCCTIFVAKHPKTRPNQAVSQTCDSNLDTEKLTELALTRIDSYDIRYDRIKEFKLDYSQIEDK</sequence>
<feature type="domain" description="THUMP" evidence="20">
    <location>
        <begin position="75"/>
        <end position="182"/>
    </location>
</feature>
<dbReference type="EC" id="2.8.1.4" evidence="14 19"/>
<comment type="subcellular location">
    <subcellularLocation>
        <location evidence="1 19">Cytoplasm</location>
    </subcellularLocation>
</comment>
<dbReference type="InterPro" id="IPR054173">
    <property type="entry name" value="ThiI_fer"/>
</dbReference>
<dbReference type="InterPro" id="IPR014729">
    <property type="entry name" value="Rossmann-like_a/b/a_fold"/>
</dbReference>
<evidence type="ECO:0000256" key="9">
    <source>
        <dbReference type="ARBA" id="ARBA00022977"/>
    </source>
</evidence>
<dbReference type="PANTHER" id="PTHR43209:SF1">
    <property type="entry name" value="TRNA SULFURTRANSFERASE"/>
    <property type="match status" value="1"/>
</dbReference>
<dbReference type="GO" id="GO:0004810">
    <property type="term" value="F:CCA tRNA nucleotidyltransferase activity"/>
    <property type="evidence" value="ECO:0007669"/>
    <property type="project" value="InterPro"/>
</dbReference>
<dbReference type="NCBIfam" id="TIGR00342">
    <property type="entry name" value="tRNA uracil 4-sulfurtransferase ThiI"/>
    <property type="match status" value="1"/>
</dbReference>
<evidence type="ECO:0000256" key="15">
    <source>
        <dbReference type="ARBA" id="ARBA00071867"/>
    </source>
</evidence>
<dbReference type="GO" id="GO:0052837">
    <property type="term" value="P:thiazole biosynthetic process"/>
    <property type="evidence" value="ECO:0007669"/>
    <property type="project" value="TreeGrafter"/>
</dbReference>
<dbReference type="InterPro" id="IPR050102">
    <property type="entry name" value="tRNA_sulfurtransferase_ThiI"/>
</dbReference>
<accession>A0A133YA91</accession>
<comment type="similarity">
    <text evidence="13 19">Belongs to the ThiI family.</text>
</comment>
<keyword evidence="5 19" id="KW-0808">Transferase</keyword>
<dbReference type="PANTHER" id="PTHR43209">
    <property type="entry name" value="TRNA SULFURTRANSFERASE"/>
    <property type="match status" value="1"/>
</dbReference>
<dbReference type="CDD" id="cd01712">
    <property type="entry name" value="PPase_ThiI"/>
    <property type="match status" value="1"/>
</dbReference>
<evidence type="ECO:0000313" key="21">
    <source>
        <dbReference type="EMBL" id="KXB40085.1"/>
    </source>
</evidence>
<dbReference type="Pfam" id="PF02568">
    <property type="entry name" value="ThiI"/>
    <property type="match status" value="1"/>
</dbReference>
<dbReference type="AlphaFoldDB" id="A0A133YA91"/>
<evidence type="ECO:0000256" key="2">
    <source>
        <dbReference type="ARBA" id="ARBA00004948"/>
    </source>
</evidence>
<keyword evidence="9 19" id="KW-0784">Thiamine biosynthesis</keyword>
<feature type="binding site" evidence="19">
    <location>
        <begin position="223"/>
        <end position="224"/>
    </location>
    <ligand>
        <name>ATP</name>
        <dbReference type="ChEBI" id="CHEBI:30616"/>
    </ligand>
</feature>
<dbReference type="Proteomes" id="UP000070080">
    <property type="component" value="Unassembled WGS sequence"/>
</dbReference>